<dbReference type="NCBIfam" id="TIGR01537">
    <property type="entry name" value="portal_HK97"/>
    <property type="match status" value="1"/>
</dbReference>
<dbReference type="InterPro" id="IPR006944">
    <property type="entry name" value="Phage/GTA_portal"/>
</dbReference>
<dbReference type="InterPro" id="IPR006427">
    <property type="entry name" value="Portal_HK97"/>
</dbReference>
<evidence type="ECO:0000313" key="2">
    <source>
        <dbReference type="Proteomes" id="UP000239236"/>
    </source>
</evidence>
<evidence type="ECO:0000313" key="1">
    <source>
        <dbReference type="EMBL" id="PRT35495.1"/>
    </source>
</evidence>
<dbReference type="RefSeq" id="WP_106102792.1">
    <property type="nucleotide sequence ID" value="NZ_PVRR01000015.1"/>
</dbReference>
<dbReference type="Proteomes" id="UP000239236">
    <property type="component" value="Unassembled WGS sequence"/>
</dbReference>
<sequence>MGFMNTVKNVFRRRKITDENFTKWNQLTSKRSWQNHDVLANNETIFAAVSRLSNSLATLPLKLYKDFYPITNNRMADLMNTSPNPNMTSFDFIRTMEVFRDIEGNAYALKRYNYRFQVEALDILDPTRVEPVLEEKSKELYYEIQGEDGQRYYVHNMDMIHVKHIHTSGYKGIKPIHVLRDSIDYDAQVKEFSLAQMENGIKASFVLKIATNMNDEKKKSMLKSFKEFYSTNGSGVIIVDNGSDLKEISRDFIDTKVFEVERITRSRVATVYNIPPHMLGDFSNANFSSMEQQSLEFLQNTLIPIVRMYEQEFNKKLLSVTERSQGLTFKFNVNALLRGDIQTRGEFYSKGIRSGWFKPNEVRAYEELPPVDGGDVLLISGDLYPIDTPITERNGKRVPDSKGGDGN</sequence>
<dbReference type="Pfam" id="PF04860">
    <property type="entry name" value="Phage_portal"/>
    <property type="match status" value="1"/>
</dbReference>
<organism evidence="1 2">
    <name type="scientific">Bacillus wiedmannii</name>
    <dbReference type="NCBI Taxonomy" id="1890302"/>
    <lineage>
        <taxon>Bacteria</taxon>
        <taxon>Bacillati</taxon>
        <taxon>Bacillota</taxon>
        <taxon>Bacilli</taxon>
        <taxon>Bacillales</taxon>
        <taxon>Bacillaceae</taxon>
        <taxon>Bacillus</taxon>
        <taxon>Bacillus cereus group</taxon>
    </lineage>
</organism>
<gene>
    <name evidence="1" type="ORF">C6357_28930</name>
</gene>
<comment type="caution">
    <text evidence="1">The sequence shown here is derived from an EMBL/GenBank/DDBJ whole genome shotgun (WGS) entry which is preliminary data.</text>
</comment>
<protein>
    <submittedName>
        <fullName evidence="1">Phage portal protein</fullName>
    </submittedName>
</protein>
<name>A0ABX5DPY9_9BACI</name>
<proteinExistence type="predicted"/>
<reference evidence="1 2" key="1">
    <citation type="submission" date="2018-03" db="EMBL/GenBank/DDBJ databases">
        <title>Genotypic and phenotypic analysis of antagonistic Bacillus spp. isolated from rhizosphere soil of plants in Tibet.</title>
        <authorList>
            <person name="Borriss R."/>
            <person name="Lasch P."/>
            <person name="Wu L."/>
            <person name="Wu H."/>
            <person name="Gao X."/>
        </authorList>
    </citation>
    <scope>NUCLEOTIDE SEQUENCE [LARGE SCALE GENOMIC DNA]</scope>
    <source>
        <strain evidence="1 2">NMSW16</strain>
    </source>
</reference>
<dbReference type="EMBL" id="PVRR01000015">
    <property type="protein sequence ID" value="PRT35495.1"/>
    <property type="molecule type" value="Genomic_DNA"/>
</dbReference>
<keyword evidence="2" id="KW-1185">Reference proteome</keyword>
<accession>A0ABX5DPY9</accession>